<dbReference type="Proteomes" id="UP000190888">
    <property type="component" value="Unassembled WGS sequence"/>
</dbReference>
<dbReference type="PANTHER" id="PTHR46797">
    <property type="entry name" value="HTH-TYPE TRANSCRIPTIONAL REGULATOR"/>
    <property type="match status" value="1"/>
</dbReference>
<sequence>MELKEAVVLQKLGGNIRRLREKKGWTLRDMSERCGIDNSKISKIEKGTINITIMTLLQLSIALDTTPAQLLK</sequence>
<organism evidence="3 4">
    <name type="scientific">Sediminibacterium ginsengisoli</name>
    <dbReference type="NCBI Taxonomy" id="413434"/>
    <lineage>
        <taxon>Bacteria</taxon>
        <taxon>Pseudomonadati</taxon>
        <taxon>Bacteroidota</taxon>
        <taxon>Chitinophagia</taxon>
        <taxon>Chitinophagales</taxon>
        <taxon>Chitinophagaceae</taxon>
        <taxon>Sediminibacterium</taxon>
    </lineage>
</organism>
<dbReference type="Pfam" id="PF01381">
    <property type="entry name" value="HTH_3"/>
    <property type="match status" value="1"/>
</dbReference>
<dbReference type="OrthoDB" id="769934at2"/>
<keyword evidence="1" id="KW-0238">DNA-binding</keyword>
<dbReference type="CDD" id="cd00093">
    <property type="entry name" value="HTH_XRE"/>
    <property type="match status" value="1"/>
</dbReference>
<protein>
    <submittedName>
        <fullName evidence="3">Helix-turn-helix domain-containing protein</fullName>
    </submittedName>
</protein>
<dbReference type="RefSeq" id="WP_078830069.1">
    <property type="nucleotide sequence ID" value="NZ_FUWH01000002.1"/>
</dbReference>
<dbReference type="PANTHER" id="PTHR46797:SF1">
    <property type="entry name" value="METHYLPHOSPHONATE SYNTHASE"/>
    <property type="match status" value="1"/>
</dbReference>
<evidence type="ECO:0000259" key="2">
    <source>
        <dbReference type="PROSITE" id="PS50943"/>
    </source>
</evidence>
<evidence type="ECO:0000256" key="1">
    <source>
        <dbReference type="ARBA" id="ARBA00023125"/>
    </source>
</evidence>
<dbReference type="GO" id="GO:0005829">
    <property type="term" value="C:cytosol"/>
    <property type="evidence" value="ECO:0007669"/>
    <property type="project" value="TreeGrafter"/>
</dbReference>
<name>A0A1T4KSH3_9BACT</name>
<proteinExistence type="predicted"/>
<evidence type="ECO:0000313" key="3">
    <source>
        <dbReference type="EMBL" id="SJZ45394.1"/>
    </source>
</evidence>
<dbReference type="AlphaFoldDB" id="A0A1T4KSH3"/>
<dbReference type="SMART" id="SM00530">
    <property type="entry name" value="HTH_XRE"/>
    <property type="match status" value="1"/>
</dbReference>
<dbReference type="EMBL" id="FUWH01000002">
    <property type="protein sequence ID" value="SJZ45394.1"/>
    <property type="molecule type" value="Genomic_DNA"/>
</dbReference>
<dbReference type="GO" id="GO:0003700">
    <property type="term" value="F:DNA-binding transcription factor activity"/>
    <property type="evidence" value="ECO:0007669"/>
    <property type="project" value="TreeGrafter"/>
</dbReference>
<dbReference type="GO" id="GO:0003677">
    <property type="term" value="F:DNA binding"/>
    <property type="evidence" value="ECO:0007669"/>
    <property type="project" value="UniProtKB-KW"/>
</dbReference>
<dbReference type="Gene3D" id="1.10.260.40">
    <property type="entry name" value="lambda repressor-like DNA-binding domains"/>
    <property type="match status" value="1"/>
</dbReference>
<evidence type="ECO:0000313" key="4">
    <source>
        <dbReference type="Proteomes" id="UP000190888"/>
    </source>
</evidence>
<reference evidence="3 4" key="1">
    <citation type="submission" date="2017-02" db="EMBL/GenBank/DDBJ databases">
        <authorList>
            <person name="Peterson S.W."/>
        </authorList>
    </citation>
    <scope>NUCLEOTIDE SEQUENCE [LARGE SCALE GENOMIC DNA]</scope>
    <source>
        <strain evidence="3 4">DSM 22335</strain>
    </source>
</reference>
<dbReference type="SUPFAM" id="SSF47413">
    <property type="entry name" value="lambda repressor-like DNA-binding domains"/>
    <property type="match status" value="1"/>
</dbReference>
<keyword evidence="4" id="KW-1185">Reference proteome</keyword>
<gene>
    <name evidence="3" type="ORF">SAMN04488132_10289</name>
</gene>
<feature type="domain" description="HTH cro/C1-type" evidence="2">
    <location>
        <begin position="16"/>
        <end position="70"/>
    </location>
</feature>
<dbReference type="InterPro" id="IPR001387">
    <property type="entry name" value="Cro/C1-type_HTH"/>
</dbReference>
<accession>A0A1T4KSH3</accession>
<dbReference type="InterPro" id="IPR050807">
    <property type="entry name" value="TransReg_Diox_bact_type"/>
</dbReference>
<dbReference type="InterPro" id="IPR010982">
    <property type="entry name" value="Lambda_DNA-bd_dom_sf"/>
</dbReference>
<dbReference type="PROSITE" id="PS50943">
    <property type="entry name" value="HTH_CROC1"/>
    <property type="match status" value="1"/>
</dbReference>
<dbReference type="STRING" id="413434.SAMN04488132_10289"/>